<dbReference type="InterPro" id="IPR015360">
    <property type="entry name" value="XPC-bd"/>
</dbReference>
<dbReference type="InterPro" id="IPR036353">
    <property type="entry name" value="XPC-bd_sf"/>
</dbReference>
<keyword evidence="3" id="KW-1185">Reference proteome</keyword>
<dbReference type="GO" id="GO:0043161">
    <property type="term" value="P:proteasome-mediated ubiquitin-dependent protein catabolic process"/>
    <property type="evidence" value="ECO:0007669"/>
    <property type="project" value="InterPro"/>
</dbReference>
<dbReference type="Pfam" id="PF09280">
    <property type="entry name" value="XPC-binding"/>
    <property type="match status" value="1"/>
</dbReference>
<gene>
    <name evidence="2" type="ORF">LSALG_LOCUS11096</name>
</gene>
<feature type="domain" description="XPC-binding" evidence="1">
    <location>
        <begin position="83"/>
        <end position="108"/>
    </location>
</feature>
<evidence type="ECO:0000259" key="1">
    <source>
        <dbReference type="Pfam" id="PF09280"/>
    </source>
</evidence>
<dbReference type="GO" id="GO:0006289">
    <property type="term" value="P:nucleotide-excision repair"/>
    <property type="evidence" value="ECO:0007669"/>
    <property type="project" value="InterPro"/>
</dbReference>
<proteinExistence type="predicted"/>
<name>A0AA35VC22_LACSI</name>
<organism evidence="2 3">
    <name type="scientific">Lactuca saligna</name>
    <name type="common">Willowleaf lettuce</name>
    <dbReference type="NCBI Taxonomy" id="75948"/>
    <lineage>
        <taxon>Eukaryota</taxon>
        <taxon>Viridiplantae</taxon>
        <taxon>Streptophyta</taxon>
        <taxon>Embryophyta</taxon>
        <taxon>Tracheophyta</taxon>
        <taxon>Spermatophyta</taxon>
        <taxon>Magnoliopsida</taxon>
        <taxon>eudicotyledons</taxon>
        <taxon>Gunneridae</taxon>
        <taxon>Pentapetalae</taxon>
        <taxon>asterids</taxon>
        <taxon>campanulids</taxon>
        <taxon>Asterales</taxon>
        <taxon>Asteraceae</taxon>
        <taxon>Cichorioideae</taxon>
        <taxon>Cichorieae</taxon>
        <taxon>Lactucinae</taxon>
        <taxon>Lactuca</taxon>
    </lineage>
</organism>
<dbReference type="Proteomes" id="UP001177003">
    <property type="component" value="Chromosome 2"/>
</dbReference>
<protein>
    <recommendedName>
        <fullName evidence="1">XPC-binding domain-containing protein</fullName>
    </recommendedName>
</protein>
<dbReference type="AlphaFoldDB" id="A0AA35VC22"/>
<dbReference type="EMBL" id="OX465078">
    <property type="protein sequence ID" value="CAI9270801.1"/>
    <property type="molecule type" value="Genomic_DNA"/>
</dbReference>
<accession>A0AA35VC22</accession>
<dbReference type="Gene3D" id="1.10.10.540">
    <property type="entry name" value="XPC-binding domain"/>
    <property type="match status" value="1"/>
</dbReference>
<reference evidence="2" key="1">
    <citation type="submission" date="2023-04" db="EMBL/GenBank/DDBJ databases">
        <authorList>
            <person name="Vijverberg K."/>
            <person name="Xiong W."/>
            <person name="Schranz E."/>
        </authorList>
    </citation>
    <scope>NUCLEOTIDE SEQUENCE</scope>
</reference>
<evidence type="ECO:0000313" key="3">
    <source>
        <dbReference type="Proteomes" id="UP001177003"/>
    </source>
</evidence>
<sequence>MEAMSGAKKEFQQWDLFHLMEEMPEEGHFHGHFRNYEVLKSDEDDIDVQEHRSDMEVVKSKALEEKGLPDMDAKGLDGAAGNLDFLRNRPQFQALRAMVQANPQILQVFHKYKS</sequence>
<dbReference type="SUPFAM" id="SSF101238">
    <property type="entry name" value="XPC-binding domain"/>
    <property type="match status" value="1"/>
</dbReference>
<evidence type="ECO:0000313" key="2">
    <source>
        <dbReference type="EMBL" id="CAI9270801.1"/>
    </source>
</evidence>
<dbReference type="GO" id="GO:0003684">
    <property type="term" value="F:damaged DNA binding"/>
    <property type="evidence" value="ECO:0007669"/>
    <property type="project" value="InterPro"/>
</dbReference>